<keyword evidence="10 17" id="KW-0249">Electron transport</keyword>
<feature type="transmembrane region" description="Helical" evidence="17">
    <location>
        <begin position="174"/>
        <end position="202"/>
    </location>
</feature>
<evidence type="ECO:0000256" key="7">
    <source>
        <dbReference type="ARBA" id="ARBA00022660"/>
    </source>
</evidence>
<keyword evidence="6 17" id="KW-0813">Transport</keyword>
<feature type="transmembrane region" description="Helical" evidence="17">
    <location>
        <begin position="296"/>
        <end position="316"/>
    </location>
</feature>
<evidence type="ECO:0000256" key="14">
    <source>
        <dbReference type="ARBA" id="ARBA00023128"/>
    </source>
</evidence>
<feature type="transmembrane region" description="Helical" evidence="17">
    <location>
        <begin position="138"/>
        <end position="162"/>
    </location>
</feature>
<feature type="transmembrane region" description="Helical" evidence="17">
    <location>
        <begin position="419"/>
        <end position="439"/>
    </location>
</feature>
<name>A0AA51RFH6_9HEMI</name>
<keyword evidence="8 17" id="KW-0812">Transmembrane</keyword>
<keyword evidence="15 17" id="KW-0472">Membrane</keyword>
<dbReference type="InterPro" id="IPR000260">
    <property type="entry name" value="NADH4_N"/>
</dbReference>
<keyword evidence="13 17" id="KW-0830">Ubiquinone</keyword>
<evidence type="ECO:0000256" key="4">
    <source>
        <dbReference type="ARBA" id="ARBA00012944"/>
    </source>
</evidence>
<dbReference type="PRINTS" id="PR01437">
    <property type="entry name" value="NUOXDRDTASE4"/>
</dbReference>
<dbReference type="Pfam" id="PF00361">
    <property type="entry name" value="Proton_antipo_M"/>
    <property type="match status" value="1"/>
</dbReference>
<accession>A0AA51RFH6</accession>
<dbReference type="PANTHER" id="PTHR43507:SF20">
    <property type="entry name" value="NADH-UBIQUINONE OXIDOREDUCTASE CHAIN 4"/>
    <property type="match status" value="1"/>
</dbReference>
<dbReference type="PANTHER" id="PTHR43507">
    <property type="entry name" value="NADH-UBIQUINONE OXIDOREDUCTASE CHAIN 4"/>
    <property type="match status" value="1"/>
</dbReference>
<dbReference type="EMBL" id="OP714122">
    <property type="protein sequence ID" value="WMQ52369.1"/>
    <property type="molecule type" value="Genomic_DNA"/>
</dbReference>
<evidence type="ECO:0000256" key="1">
    <source>
        <dbReference type="ARBA" id="ARBA00003257"/>
    </source>
</evidence>
<evidence type="ECO:0000256" key="5">
    <source>
        <dbReference type="ARBA" id="ARBA00021006"/>
    </source>
</evidence>
<comment type="function">
    <text evidence="1">Core subunit of the mitochondrial membrane respiratory chain NADH dehydrogenase (Complex I) that is believed to belong to the minimal assembly required for catalysis. Complex I functions in the transfer of electrons from NADH to the respiratory chain. The immediate electron acceptor for the enzyme is believed to be ubiquinone.</text>
</comment>
<feature type="transmembrane region" description="Helical" evidence="17">
    <location>
        <begin position="337"/>
        <end position="359"/>
    </location>
</feature>
<dbReference type="AlphaFoldDB" id="A0AA51RFH6"/>
<evidence type="ECO:0000256" key="3">
    <source>
        <dbReference type="ARBA" id="ARBA00009025"/>
    </source>
</evidence>
<feature type="transmembrane region" description="Helical" evidence="17">
    <location>
        <begin position="86"/>
        <end position="104"/>
    </location>
</feature>
<gene>
    <name evidence="20" type="primary">ND4</name>
</gene>
<keyword evidence="14 17" id="KW-0496">Mitochondrion</keyword>
<feature type="domain" description="NADH:quinone oxidoreductase/Mrp antiporter transmembrane" evidence="18">
    <location>
        <begin position="107"/>
        <end position="393"/>
    </location>
</feature>
<proteinExistence type="inferred from homology"/>
<evidence type="ECO:0000256" key="9">
    <source>
        <dbReference type="ARBA" id="ARBA00022967"/>
    </source>
</evidence>
<evidence type="ECO:0000256" key="13">
    <source>
        <dbReference type="ARBA" id="ARBA00023075"/>
    </source>
</evidence>
<organism evidence="20">
    <name type="scientific">Empoascanara plamka</name>
    <dbReference type="NCBI Taxonomy" id="2906264"/>
    <lineage>
        <taxon>Eukaryota</taxon>
        <taxon>Metazoa</taxon>
        <taxon>Ecdysozoa</taxon>
        <taxon>Arthropoda</taxon>
        <taxon>Hexapoda</taxon>
        <taxon>Insecta</taxon>
        <taxon>Pterygota</taxon>
        <taxon>Neoptera</taxon>
        <taxon>Paraneoptera</taxon>
        <taxon>Hemiptera</taxon>
        <taxon>Auchenorrhyncha</taxon>
        <taxon>Membracoidea</taxon>
        <taxon>Cicadellidae</taxon>
        <taxon>Typhlocybinae</taxon>
        <taxon>Erythroneurini</taxon>
        <taxon>Empoascanara</taxon>
    </lineage>
</organism>
<keyword evidence="7 17" id="KW-0679">Respiratory chain</keyword>
<feature type="transmembrane region" description="Helical" evidence="17">
    <location>
        <begin position="245"/>
        <end position="264"/>
    </location>
</feature>
<keyword evidence="12 17" id="KW-0520">NAD</keyword>
<evidence type="ECO:0000256" key="12">
    <source>
        <dbReference type="ARBA" id="ARBA00023027"/>
    </source>
</evidence>
<dbReference type="EC" id="7.1.1.2" evidence="4 17"/>
<dbReference type="GO" id="GO:0008137">
    <property type="term" value="F:NADH dehydrogenase (ubiquinone) activity"/>
    <property type="evidence" value="ECO:0007669"/>
    <property type="project" value="UniProtKB-UniRule"/>
</dbReference>
<evidence type="ECO:0000256" key="11">
    <source>
        <dbReference type="ARBA" id="ARBA00022989"/>
    </source>
</evidence>
<dbReference type="InterPro" id="IPR003918">
    <property type="entry name" value="NADH_UbQ_OxRdtase"/>
</dbReference>
<evidence type="ECO:0000313" key="20">
    <source>
        <dbReference type="EMBL" id="WMQ52369.1"/>
    </source>
</evidence>
<dbReference type="CTD" id="4538"/>
<dbReference type="GO" id="GO:0042773">
    <property type="term" value="P:ATP synthesis coupled electron transport"/>
    <property type="evidence" value="ECO:0007669"/>
    <property type="project" value="InterPro"/>
</dbReference>
<dbReference type="GO" id="GO:0015990">
    <property type="term" value="P:electron transport coupled proton transport"/>
    <property type="evidence" value="ECO:0007669"/>
    <property type="project" value="TreeGrafter"/>
</dbReference>
<feature type="transmembrane region" description="Helical" evidence="17">
    <location>
        <begin position="110"/>
        <end position="131"/>
    </location>
</feature>
<dbReference type="GO" id="GO:0031966">
    <property type="term" value="C:mitochondrial membrane"/>
    <property type="evidence" value="ECO:0007669"/>
    <property type="project" value="UniProtKB-SubCell"/>
</dbReference>
<protein>
    <recommendedName>
        <fullName evidence="5 17">NADH-ubiquinone oxidoreductase chain 4</fullName>
        <ecNumber evidence="4 17">7.1.1.2</ecNumber>
    </recommendedName>
</protein>
<sequence>MKLIFYLIFLIPLFFFNLTSFWWLFQFIMLISMMLFMFFFVNDFFSNISYFMGLDFYSYGLVLLTILIISLMIISSNNILNSVNNLLFIFMCFTLCVILIFIFFCLNMFMMYIFFELSLIPLMILIFGWGYQVERLVAGLYLFFYTLFASLPLLCILIYFYFINLTMFFGMTYYIPNFFFIHFFMVFAFLVKLPMFMIHFWLPKAHVQAPISGSMILAGLLLKIGGYGLLRVMSLNELLFLSYNFIWYSMSIIGGIMVSLVCLIQGDMKCLIAYSSIAHMSLCIMGLISMTKSGILGSYFMMISHGLCSSGMFCLANISYERLFSRSFFFNKGLLNFMPSMCIMWFMFSVFNMGCPPSLNLLSEILILISMLSYWSTSYYYFMFISFFSACFSFYLFSFSQHGSSNFFYSFSSGYSREYLILFVHLIPLMIVLLSLGSFF</sequence>
<evidence type="ECO:0000256" key="8">
    <source>
        <dbReference type="ARBA" id="ARBA00022692"/>
    </source>
</evidence>
<dbReference type="GO" id="GO:0048039">
    <property type="term" value="F:ubiquinone binding"/>
    <property type="evidence" value="ECO:0007669"/>
    <property type="project" value="TreeGrafter"/>
</dbReference>
<evidence type="ECO:0000259" key="18">
    <source>
        <dbReference type="Pfam" id="PF00361"/>
    </source>
</evidence>
<dbReference type="Pfam" id="PF01059">
    <property type="entry name" value="Oxidored_q5_N"/>
    <property type="match status" value="1"/>
</dbReference>
<dbReference type="InterPro" id="IPR001750">
    <property type="entry name" value="ND/Mrp_TM"/>
</dbReference>
<dbReference type="RefSeq" id="YP_010952926.1">
    <property type="nucleotide sequence ID" value="NC_082899.1"/>
</dbReference>
<comment type="function">
    <text evidence="17">Core subunit of the mitochondrial membrane respiratory chain NADH dehydrogenase (Complex I) which catalyzes electron transfer from NADH through the respiratory chain, using ubiquinone as an electron acceptor. Essential for the catalytic activity and assembly of complex I.</text>
</comment>
<evidence type="ECO:0000256" key="6">
    <source>
        <dbReference type="ARBA" id="ARBA00022448"/>
    </source>
</evidence>
<feature type="transmembrane region" description="Helical" evidence="17">
    <location>
        <begin position="6"/>
        <end position="25"/>
    </location>
</feature>
<feature type="transmembrane region" description="Helical" evidence="17">
    <location>
        <begin position="379"/>
        <end position="398"/>
    </location>
</feature>
<evidence type="ECO:0000256" key="15">
    <source>
        <dbReference type="ARBA" id="ARBA00023136"/>
    </source>
</evidence>
<feature type="domain" description="NADH:ubiquinone oxidoreductase chain 4 N-terminal" evidence="19">
    <location>
        <begin position="1"/>
        <end position="101"/>
    </location>
</feature>
<feature type="transmembrane region" description="Helical" evidence="17">
    <location>
        <begin position="271"/>
        <end position="290"/>
    </location>
</feature>
<comment type="similarity">
    <text evidence="3 17">Belongs to the complex I subunit 4 family.</text>
</comment>
<dbReference type="GO" id="GO:0003954">
    <property type="term" value="F:NADH dehydrogenase activity"/>
    <property type="evidence" value="ECO:0007669"/>
    <property type="project" value="TreeGrafter"/>
</dbReference>
<keyword evidence="9" id="KW-1278">Translocase</keyword>
<comment type="catalytic activity">
    <reaction evidence="16 17">
        <text>a ubiquinone + NADH + 5 H(+)(in) = a ubiquinol + NAD(+) + 4 H(+)(out)</text>
        <dbReference type="Rhea" id="RHEA:29091"/>
        <dbReference type="Rhea" id="RHEA-COMP:9565"/>
        <dbReference type="Rhea" id="RHEA-COMP:9566"/>
        <dbReference type="ChEBI" id="CHEBI:15378"/>
        <dbReference type="ChEBI" id="CHEBI:16389"/>
        <dbReference type="ChEBI" id="CHEBI:17976"/>
        <dbReference type="ChEBI" id="CHEBI:57540"/>
        <dbReference type="ChEBI" id="CHEBI:57945"/>
        <dbReference type="EC" id="7.1.1.2"/>
    </reaction>
</comment>
<evidence type="ECO:0000259" key="19">
    <source>
        <dbReference type="Pfam" id="PF01059"/>
    </source>
</evidence>
<reference evidence="20" key="1">
    <citation type="submission" date="2022-10" db="EMBL/GenBank/DDBJ databases">
        <authorList>
            <person name="Luo G."/>
        </authorList>
    </citation>
    <scope>NUCLEOTIDE SEQUENCE</scope>
</reference>
<geneLocation type="mitochondrion" evidence="20"/>
<evidence type="ECO:0000256" key="2">
    <source>
        <dbReference type="ARBA" id="ARBA00004225"/>
    </source>
</evidence>
<feature type="transmembrane region" description="Helical" evidence="17">
    <location>
        <begin position="214"/>
        <end position="233"/>
    </location>
</feature>
<comment type="subcellular location">
    <subcellularLocation>
        <location evidence="2 17">Mitochondrion membrane</location>
        <topology evidence="2 17">Multi-pass membrane protein</topology>
    </subcellularLocation>
</comment>
<dbReference type="GeneID" id="84883011"/>
<feature type="transmembrane region" description="Helical" evidence="17">
    <location>
        <begin position="56"/>
        <end position="74"/>
    </location>
</feature>
<evidence type="ECO:0000256" key="17">
    <source>
        <dbReference type="RuleBase" id="RU003297"/>
    </source>
</evidence>
<evidence type="ECO:0000256" key="16">
    <source>
        <dbReference type="ARBA" id="ARBA00049551"/>
    </source>
</evidence>
<keyword evidence="11 17" id="KW-1133">Transmembrane helix</keyword>
<evidence type="ECO:0000256" key="10">
    <source>
        <dbReference type="ARBA" id="ARBA00022982"/>
    </source>
</evidence>